<comment type="caution">
    <text evidence="16">The sequence shown here is derived from an EMBL/GenBank/DDBJ whole genome shotgun (WGS) entry which is preliminary data.</text>
</comment>
<evidence type="ECO:0000256" key="5">
    <source>
        <dbReference type="ARBA" id="ARBA00022679"/>
    </source>
</evidence>
<dbReference type="PANTHER" id="PTHR43448:SF7">
    <property type="entry name" value="4-HYDROXYBENZOATE SOLANESYLTRANSFERASE"/>
    <property type="match status" value="1"/>
</dbReference>
<feature type="region of interest" description="Disordered" evidence="15">
    <location>
        <begin position="16"/>
        <end position="105"/>
    </location>
</feature>
<dbReference type="CDD" id="cd13957">
    <property type="entry name" value="PT_UbiA_Cox10"/>
    <property type="match status" value="1"/>
</dbReference>
<comment type="subcellular location">
    <subcellularLocation>
        <location evidence="1 14">Cell membrane</location>
        <topology evidence="1 14">Multi-pass membrane protein</topology>
    </subcellularLocation>
</comment>
<keyword evidence="5 14" id="KW-0808">Transferase</keyword>
<feature type="compositionally biased region" description="Low complexity" evidence="15">
    <location>
        <begin position="33"/>
        <end position="47"/>
    </location>
</feature>
<evidence type="ECO:0000256" key="3">
    <source>
        <dbReference type="ARBA" id="ARBA00012292"/>
    </source>
</evidence>
<dbReference type="InterPro" id="IPR030470">
    <property type="entry name" value="UbiA_prenylTrfase_CS"/>
</dbReference>
<feature type="transmembrane region" description="Helical" evidence="14">
    <location>
        <begin position="273"/>
        <end position="294"/>
    </location>
</feature>
<dbReference type="EMBL" id="NIZW01000016">
    <property type="protein sequence ID" value="PHQ33563.1"/>
    <property type="molecule type" value="Genomic_DNA"/>
</dbReference>
<evidence type="ECO:0000256" key="7">
    <source>
        <dbReference type="ARBA" id="ARBA00022989"/>
    </source>
</evidence>
<dbReference type="InterPro" id="IPR044878">
    <property type="entry name" value="UbiA_sf"/>
</dbReference>
<comment type="similarity">
    <text evidence="14">Belongs to the UbiA prenyltransferase family. Protoheme IX farnesyltransferase subfamily.</text>
</comment>
<evidence type="ECO:0000256" key="14">
    <source>
        <dbReference type="HAMAP-Rule" id="MF_00154"/>
    </source>
</evidence>
<dbReference type="OrthoDB" id="9814417at2"/>
<evidence type="ECO:0000313" key="17">
    <source>
        <dbReference type="Proteomes" id="UP000225740"/>
    </source>
</evidence>
<dbReference type="GO" id="GO:0005886">
    <property type="term" value="C:plasma membrane"/>
    <property type="evidence" value="ECO:0007669"/>
    <property type="project" value="UniProtKB-SubCell"/>
</dbReference>
<feature type="transmembrane region" description="Helical" evidence="14">
    <location>
        <begin position="191"/>
        <end position="211"/>
    </location>
</feature>
<evidence type="ECO:0000256" key="6">
    <source>
        <dbReference type="ARBA" id="ARBA00022692"/>
    </source>
</evidence>
<feature type="transmembrane region" description="Helical" evidence="14">
    <location>
        <begin position="315"/>
        <end position="337"/>
    </location>
</feature>
<evidence type="ECO:0000256" key="8">
    <source>
        <dbReference type="ARBA" id="ARBA00023133"/>
    </source>
</evidence>
<protein>
    <recommendedName>
        <fullName evidence="11 14">Protoheme IX farnesyltransferase</fullName>
        <ecNumber evidence="3 14">2.5.1.141</ecNumber>
    </recommendedName>
    <alternativeName>
        <fullName evidence="12 14">Heme B farnesyltransferase</fullName>
    </alternativeName>
    <alternativeName>
        <fullName evidence="10 14">Heme O synthase</fullName>
    </alternativeName>
</protein>
<feature type="transmembrane region" description="Helical" evidence="14">
    <location>
        <begin position="247"/>
        <end position="267"/>
    </location>
</feature>
<comment type="function">
    <text evidence="14">Converts heme B (protoheme IX) to heme O by substitution of the vinyl group on carbon 2 of heme B porphyrin ring with a hydroxyethyl farnesyl side group.</text>
</comment>
<comment type="catalytic activity">
    <reaction evidence="13 14">
        <text>heme b + (2E,6E)-farnesyl diphosphate + H2O = Fe(II)-heme o + diphosphate</text>
        <dbReference type="Rhea" id="RHEA:28070"/>
        <dbReference type="ChEBI" id="CHEBI:15377"/>
        <dbReference type="ChEBI" id="CHEBI:33019"/>
        <dbReference type="ChEBI" id="CHEBI:60344"/>
        <dbReference type="ChEBI" id="CHEBI:60530"/>
        <dbReference type="ChEBI" id="CHEBI:175763"/>
        <dbReference type="EC" id="2.5.1.141"/>
    </reaction>
</comment>
<gene>
    <name evidence="14" type="primary">ctaB</name>
    <name evidence="16" type="ORF">CEE69_19935</name>
</gene>
<sequence length="402" mass="42098">MASDCRETLEIVTGNGLSLDGAGSLNHTGPVQSSGSLLGSGSPASGSTAVLEPSPRMKTASRPRPSTDRVSTLNDEIPVPESTTSEINANSQTSDATAEAKSDAASNSDRGVFADVIELTKPRIVTMILVTTVASALIAGSATLTLVDWLWLMIGTALIAGSAGAANQVWECKIDRNMPRTANRPVPGGRMSYAVAAALTAASGIAGGAILWLGNGMIPACVGIATWLIYVLIYTPMKTRTAWNTTVGAIAGALPVFIGYTAAGGTLTELPGWMLFGVLACWQYPHFMAIAWLYRTQYAKAGFCMTTTVEPTGRHAAWQSILGSLALATCGVVLAWFPDGQWVASAASVLATVLILAASWPLLRASLNFRANPNDTTARKMLRWSLVVLPAVLLVMTLRASL</sequence>
<evidence type="ECO:0000256" key="12">
    <source>
        <dbReference type="ARBA" id="ARBA00042475"/>
    </source>
</evidence>
<dbReference type="Proteomes" id="UP000225740">
    <property type="component" value="Unassembled WGS sequence"/>
</dbReference>
<keyword evidence="17" id="KW-1185">Reference proteome</keyword>
<dbReference type="GO" id="GO:0048034">
    <property type="term" value="P:heme O biosynthetic process"/>
    <property type="evidence" value="ECO:0007669"/>
    <property type="project" value="UniProtKB-UniRule"/>
</dbReference>
<dbReference type="HAMAP" id="MF_00154">
    <property type="entry name" value="CyoE_CtaB"/>
    <property type="match status" value="1"/>
</dbReference>
<dbReference type="InterPro" id="IPR000537">
    <property type="entry name" value="UbiA_prenyltransferase"/>
</dbReference>
<proteinExistence type="inferred from homology"/>
<evidence type="ECO:0000256" key="11">
    <source>
        <dbReference type="ARBA" id="ARBA00040810"/>
    </source>
</evidence>
<evidence type="ECO:0000256" key="9">
    <source>
        <dbReference type="ARBA" id="ARBA00023136"/>
    </source>
</evidence>
<keyword evidence="8 14" id="KW-0350">Heme biosynthesis</keyword>
<dbReference type="AlphaFoldDB" id="A0A2G1W3G4"/>
<evidence type="ECO:0000256" key="1">
    <source>
        <dbReference type="ARBA" id="ARBA00004651"/>
    </source>
</evidence>
<feature type="transmembrane region" description="Helical" evidence="14">
    <location>
        <begin position="124"/>
        <end position="143"/>
    </location>
</feature>
<evidence type="ECO:0000313" key="16">
    <source>
        <dbReference type="EMBL" id="PHQ33563.1"/>
    </source>
</evidence>
<feature type="transmembrane region" description="Helical" evidence="14">
    <location>
        <begin position="149"/>
        <end position="170"/>
    </location>
</feature>
<keyword evidence="7 14" id="KW-1133">Transmembrane helix</keyword>
<reference evidence="16 17" key="1">
    <citation type="submission" date="2017-06" db="EMBL/GenBank/DDBJ databases">
        <title>Description of Rhodopirellula bahusiensis sp. nov.</title>
        <authorList>
            <person name="Kizina J."/>
            <person name="Harder J."/>
        </authorList>
    </citation>
    <scope>NUCLEOTIDE SEQUENCE [LARGE SCALE GENOMIC DNA]</scope>
    <source>
        <strain evidence="16 17">SWK21</strain>
    </source>
</reference>
<dbReference type="RefSeq" id="WP_099262399.1">
    <property type="nucleotide sequence ID" value="NZ_NIZW01000016.1"/>
</dbReference>
<evidence type="ECO:0000256" key="13">
    <source>
        <dbReference type="ARBA" id="ARBA00047690"/>
    </source>
</evidence>
<keyword evidence="4 14" id="KW-1003">Cell membrane</keyword>
<comment type="miscellaneous">
    <text evidence="14">Carbon 2 of the heme B porphyrin ring is defined according to the Fischer nomenclature.</text>
</comment>
<evidence type="ECO:0000256" key="2">
    <source>
        <dbReference type="ARBA" id="ARBA00004919"/>
    </source>
</evidence>
<feature type="transmembrane region" description="Helical" evidence="14">
    <location>
        <begin position="217"/>
        <end position="235"/>
    </location>
</feature>
<dbReference type="UniPathway" id="UPA00834">
    <property type="reaction ID" value="UER00712"/>
</dbReference>
<dbReference type="PROSITE" id="PS00943">
    <property type="entry name" value="UBIA"/>
    <property type="match status" value="1"/>
</dbReference>
<dbReference type="Pfam" id="PF01040">
    <property type="entry name" value="UbiA"/>
    <property type="match status" value="1"/>
</dbReference>
<evidence type="ECO:0000256" key="4">
    <source>
        <dbReference type="ARBA" id="ARBA00022475"/>
    </source>
</evidence>
<evidence type="ECO:0000256" key="10">
    <source>
        <dbReference type="ARBA" id="ARBA00030253"/>
    </source>
</evidence>
<keyword evidence="9 14" id="KW-0472">Membrane</keyword>
<dbReference type="PANTHER" id="PTHR43448">
    <property type="entry name" value="PROTOHEME IX FARNESYLTRANSFERASE, MITOCHONDRIAL"/>
    <property type="match status" value="1"/>
</dbReference>
<dbReference type="GO" id="GO:0008495">
    <property type="term" value="F:protoheme IX farnesyltransferase activity"/>
    <property type="evidence" value="ECO:0007669"/>
    <property type="project" value="UniProtKB-UniRule"/>
</dbReference>
<dbReference type="Gene3D" id="1.10.357.140">
    <property type="entry name" value="UbiA prenyltransferase"/>
    <property type="match status" value="1"/>
</dbReference>
<name>A0A2G1W3G4_9BACT</name>
<comment type="pathway">
    <text evidence="2 14">Porphyrin-containing compound metabolism; heme O biosynthesis; heme O from protoheme: step 1/1.</text>
</comment>
<accession>A0A2G1W3G4</accession>
<organism evidence="16 17">
    <name type="scientific">Rhodopirellula bahusiensis</name>
    <dbReference type="NCBI Taxonomy" id="2014065"/>
    <lineage>
        <taxon>Bacteria</taxon>
        <taxon>Pseudomonadati</taxon>
        <taxon>Planctomycetota</taxon>
        <taxon>Planctomycetia</taxon>
        <taxon>Pirellulales</taxon>
        <taxon>Pirellulaceae</taxon>
        <taxon>Rhodopirellula</taxon>
    </lineage>
</organism>
<dbReference type="EC" id="2.5.1.141" evidence="3 14"/>
<feature type="transmembrane region" description="Helical" evidence="14">
    <location>
        <begin position="343"/>
        <end position="363"/>
    </location>
</feature>
<dbReference type="GeneID" id="90610279"/>
<dbReference type="InterPro" id="IPR006369">
    <property type="entry name" value="Protohaem_IX_farnesylTrfase"/>
</dbReference>
<feature type="transmembrane region" description="Helical" evidence="14">
    <location>
        <begin position="384"/>
        <end position="401"/>
    </location>
</feature>
<evidence type="ECO:0000256" key="15">
    <source>
        <dbReference type="SAM" id="MobiDB-lite"/>
    </source>
</evidence>
<keyword evidence="6 14" id="KW-0812">Transmembrane</keyword>
<feature type="compositionally biased region" description="Polar residues" evidence="15">
    <location>
        <begin position="81"/>
        <end position="96"/>
    </location>
</feature>